<proteinExistence type="predicted"/>
<keyword evidence="2" id="KW-1185">Reference proteome</keyword>
<dbReference type="AlphaFoldDB" id="A0A9N8ZWE2"/>
<protein>
    <submittedName>
        <fullName evidence="1">1072_t:CDS:1</fullName>
    </submittedName>
</protein>
<organism evidence="1 2">
    <name type="scientific">Dentiscutata erythropus</name>
    <dbReference type="NCBI Taxonomy" id="1348616"/>
    <lineage>
        <taxon>Eukaryota</taxon>
        <taxon>Fungi</taxon>
        <taxon>Fungi incertae sedis</taxon>
        <taxon>Mucoromycota</taxon>
        <taxon>Glomeromycotina</taxon>
        <taxon>Glomeromycetes</taxon>
        <taxon>Diversisporales</taxon>
        <taxon>Gigasporaceae</taxon>
        <taxon>Dentiscutata</taxon>
    </lineage>
</organism>
<gene>
    <name evidence="1" type="ORF">DERYTH_LOCUS3309</name>
</gene>
<dbReference type="Proteomes" id="UP000789405">
    <property type="component" value="Unassembled WGS sequence"/>
</dbReference>
<accession>A0A9N8ZWE2</accession>
<evidence type="ECO:0000313" key="2">
    <source>
        <dbReference type="Proteomes" id="UP000789405"/>
    </source>
</evidence>
<name>A0A9N8ZWE2_9GLOM</name>
<comment type="caution">
    <text evidence="1">The sequence shown here is derived from an EMBL/GenBank/DDBJ whole genome shotgun (WGS) entry which is preliminary data.</text>
</comment>
<sequence length="209" mass="23989">MFEKRNWKNLTDIVMKSTKMNSDEYSNKNQAERQSKLRVYIPLMKLVEKDENNVPAWCLNIDKDDSFGKTSLDKRAEVDAKVKDGTNSNVDKNEETVINVENCNHHVIEVDGGVNSNKQYGHKCLNDKLNDLECDVKEARNIELGSDNLMKGSKMMNSMVLTKCCIMNPAWLSNLSRRINRVALNAMSIENVRMKDCLDKDYDSDNPYL</sequence>
<evidence type="ECO:0000313" key="1">
    <source>
        <dbReference type="EMBL" id="CAG8509413.1"/>
    </source>
</evidence>
<dbReference type="EMBL" id="CAJVPY010001149">
    <property type="protein sequence ID" value="CAG8509413.1"/>
    <property type="molecule type" value="Genomic_DNA"/>
</dbReference>
<reference evidence="1" key="1">
    <citation type="submission" date="2021-06" db="EMBL/GenBank/DDBJ databases">
        <authorList>
            <person name="Kallberg Y."/>
            <person name="Tangrot J."/>
            <person name="Rosling A."/>
        </authorList>
    </citation>
    <scope>NUCLEOTIDE SEQUENCE</scope>
    <source>
        <strain evidence="1">MA453B</strain>
    </source>
</reference>